<evidence type="ECO:0000259" key="4">
    <source>
        <dbReference type="PROSITE" id="PS51175"/>
    </source>
</evidence>
<reference evidence="5 6" key="1">
    <citation type="journal article" date="2022" name="IScience">
        <title>An ultrasensitive nanofiber-based assay for enzymatic hydrolysis and deep-sea microbial degradation of cellulose.</title>
        <authorList>
            <person name="Tsudome M."/>
            <person name="Tachioka M."/>
            <person name="Miyazaki M."/>
            <person name="Uchimura K."/>
            <person name="Tsuda M."/>
            <person name="Takaki Y."/>
            <person name="Deguchi S."/>
        </authorList>
    </citation>
    <scope>NUCLEOTIDE SEQUENCE [LARGE SCALE GENOMIC DNA]</scope>
    <source>
        <strain evidence="5 6">GE09</strain>
    </source>
</reference>
<feature type="domain" description="CBM6" evidence="4">
    <location>
        <begin position="519"/>
        <end position="665"/>
    </location>
</feature>
<dbReference type="Gene3D" id="2.60.120.200">
    <property type="match status" value="2"/>
</dbReference>
<dbReference type="InterPro" id="IPR006584">
    <property type="entry name" value="Cellulose-bd_IV"/>
</dbReference>
<keyword evidence="2" id="KW-1015">Disulfide bond</keyword>
<dbReference type="PROSITE" id="PS51175">
    <property type="entry name" value="CBM6"/>
    <property type="match status" value="4"/>
</dbReference>
<dbReference type="RefSeq" id="WP_236986862.1">
    <property type="nucleotide sequence ID" value="NZ_AP023086.1"/>
</dbReference>
<dbReference type="PANTHER" id="PTHR42535">
    <property type="entry name" value="OOKINETE PROTEIN, PUTATIVE-RELATED"/>
    <property type="match status" value="1"/>
</dbReference>
<feature type="domain" description="CBM6" evidence="4">
    <location>
        <begin position="224"/>
        <end position="350"/>
    </location>
</feature>
<feature type="domain" description="CBM6" evidence="4">
    <location>
        <begin position="364"/>
        <end position="507"/>
    </location>
</feature>
<dbReference type="Pfam" id="PF03422">
    <property type="entry name" value="CBM_6"/>
    <property type="match status" value="4"/>
</dbReference>
<dbReference type="InterPro" id="IPR006558">
    <property type="entry name" value="LamG-like"/>
</dbReference>
<feature type="domain" description="CBM6" evidence="4">
    <location>
        <begin position="57"/>
        <end position="195"/>
    </location>
</feature>
<proteinExistence type="predicted"/>
<dbReference type="PANTHER" id="PTHR42535:SF2">
    <property type="entry name" value="CHROMOSOME UNDETERMINED SCAFFOLD_146, WHOLE GENOME SHOTGUN SEQUENCE"/>
    <property type="match status" value="1"/>
</dbReference>
<dbReference type="SMART" id="SM00560">
    <property type="entry name" value="LamGL"/>
    <property type="match status" value="2"/>
</dbReference>
<dbReference type="InterPro" id="IPR005084">
    <property type="entry name" value="CBM6"/>
</dbReference>
<dbReference type="CDD" id="cd04080">
    <property type="entry name" value="CBM6_cellulase-like"/>
    <property type="match status" value="3"/>
</dbReference>
<evidence type="ECO:0000256" key="1">
    <source>
        <dbReference type="ARBA" id="ARBA00022729"/>
    </source>
</evidence>
<feature type="chain" id="PRO_5043036490" evidence="3">
    <location>
        <begin position="47"/>
        <end position="2080"/>
    </location>
</feature>
<feature type="signal peptide" evidence="3">
    <location>
        <begin position="1"/>
        <end position="46"/>
    </location>
</feature>
<name>A0AAN1WGX5_9GAMM</name>
<dbReference type="SMART" id="SM00606">
    <property type="entry name" value="CBD_IV"/>
    <property type="match status" value="4"/>
</dbReference>
<dbReference type="GO" id="GO:0030246">
    <property type="term" value="F:carbohydrate binding"/>
    <property type="evidence" value="ECO:0007669"/>
    <property type="project" value="InterPro"/>
</dbReference>
<evidence type="ECO:0000256" key="2">
    <source>
        <dbReference type="ARBA" id="ARBA00023157"/>
    </source>
</evidence>
<dbReference type="SUPFAM" id="SSF49785">
    <property type="entry name" value="Galactose-binding domain-like"/>
    <property type="match status" value="4"/>
</dbReference>
<dbReference type="KEGG" id="marq:MARGE09_P1592"/>
<organism evidence="5 6">
    <name type="scientific">Marinagarivorans cellulosilyticus</name>
    <dbReference type="NCBI Taxonomy" id="2721545"/>
    <lineage>
        <taxon>Bacteria</taxon>
        <taxon>Pseudomonadati</taxon>
        <taxon>Pseudomonadota</taxon>
        <taxon>Gammaproteobacteria</taxon>
        <taxon>Cellvibrionales</taxon>
        <taxon>Cellvibrionaceae</taxon>
        <taxon>Marinagarivorans</taxon>
    </lineage>
</organism>
<accession>A0AAN1WGX5</accession>
<gene>
    <name evidence="5" type="ORF">MARGE09_P1592</name>
</gene>
<evidence type="ECO:0000313" key="6">
    <source>
        <dbReference type="Proteomes" id="UP001320119"/>
    </source>
</evidence>
<evidence type="ECO:0000256" key="3">
    <source>
        <dbReference type="SAM" id="SignalP"/>
    </source>
</evidence>
<dbReference type="EMBL" id="AP023086">
    <property type="protein sequence ID" value="BCD97391.1"/>
    <property type="molecule type" value="Genomic_DNA"/>
</dbReference>
<protein>
    <submittedName>
        <fullName evidence="5">MSHA biogenesis protein MshQ</fullName>
    </submittedName>
</protein>
<dbReference type="InterPro" id="IPR046524">
    <property type="entry name" value="DUF6701"/>
</dbReference>
<keyword evidence="1 3" id="KW-0732">Signal</keyword>
<dbReference type="Pfam" id="PF13385">
    <property type="entry name" value="Laminin_G_3"/>
    <property type="match status" value="2"/>
</dbReference>
<evidence type="ECO:0000313" key="5">
    <source>
        <dbReference type="EMBL" id="BCD97391.1"/>
    </source>
</evidence>
<keyword evidence="6" id="KW-1185">Reference proteome</keyword>
<dbReference type="InterPro" id="IPR008979">
    <property type="entry name" value="Galactose-bd-like_sf"/>
</dbReference>
<dbReference type="InterPro" id="IPR013320">
    <property type="entry name" value="ConA-like_dom_sf"/>
</dbReference>
<dbReference type="Proteomes" id="UP001320119">
    <property type="component" value="Chromosome"/>
</dbReference>
<dbReference type="Gene3D" id="2.60.120.260">
    <property type="entry name" value="Galactose-binding domain-like"/>
    <property type="match status" value="4"/>
</dbReference>
<dbReference type="Pfam" id="PF20419">
    <property type="entry name" value="DUF6701"/>
    <property type="match status" value="1"/>
</dbReference>
<dbReference type="SUPFAM" id="SSF49899">
    <property type="entry name" value="Concanavalin A-like lectins/glucanases"/>
    <property type="match status" value="2"/>
</dbReference>
<sequence>MRLGEQLGLAGYKKRINRGTHCVGIAYSAVLAVVLCLAVLSAPVSAATVGIPANSETQIEAEDYVSAYDTTGGNAAGSPSSCTYNGFDVDVGDNGGSDCVIGYIANGETLTYDVNIAQAGSYTVKYNYASPSNSPGQIQFKVDGSTVTTTTLTTNTGDWNTYTTQTDTVTLPAGTHTVTTQFVNPVMNLSWFSLEKVGGPSAIDIPASGETQIGFEEYVSAYDTTVGNAAGSPALCVYNGFDVDVYDSGVGACALSSVADGETLDYYVNVIEAGDYTLTYNFAGEGTSPPGDVIFKVDGSTILTTTLTTTTGSFGTFASDTDTVTLSAGTQTVTLEFSNPWLNANWFSLEKVAPPISPPSSDSIRIEAEEYFDAYDAEAENRATVPTNCVYGGYGVDVTDTSDEGGGGCKVGYVRAGERLDYAINPSHAGAYRVAIRYASGRDALTYAGDLLFTSGGSTLATVNLLGTGGWDTFGDSTVVIDLEAGAQTLSAEFTDPNYDLNWFDLELKTVYILDDAEYRIEAEDYISANDTNFDNQATDNGAALTLCPYYYEGVDLGDTTDGGGCTVGYIADGEWLEYSVYIDEATDYTVKYRHASGTGGGGTGGDILFRVDGTTAQTTTITEVTGDWNVYADTTATVALTEGLHTIRLEFSNPYVNLNWFSLQKSEATSPASGSCSFPGVAANVSDVAQIIIHNGGTIHDAPNNEVVTKNINSDASGCGSGIPCTKTDTVAPAFTDIPAFPAGSDVTVAYGDTYNFTPGAFNNVNINSDTTLNFAPGDYTFNNNLNIGSGSVINVSSAGLVRIFVNSGFSAGSNVTLNAGGGATEFLFIYVLNDLTFQSGSSGKLIAYSGGSISLHNNADITGALTSNSNLTVQFGANLRYEQSYISSGGFSEACGGGGDPSGVASVGTWRFDDPLWNGAVGEVEDSSGNGLHAVTVNAGTQPTTATASPALSGDPGTCGYGVFDGSGYVSITDPGAGSVFDAPDYTIAGWYYPTSYPSSGEYYTLATKGSHYEVHMDDAGELVINWDNGSNWDTIFATGTLPLNTWTHVAYSYTNGEQKLYLNGALETTATFSDGYLFNDSPLFVGYDSAPTTRGFRGNIEEFSFYDSALSASDVAAVAAATHSCPSTTRTAIAEWRFDDAGWDGTANEVVDSSGNNLHGTAVSVSGFPNTNAASPALAGDPGTCAYGAFDLGNNGYVTITDPGADSVLDVAELTFSAWVYPNAYPPTRLSTLITKNTHFEVHITTTGQVIFEWYADSDWQGVTTTATLPLSQWSHVAVTFEAGEQKIYIDGVLSTSDTNANALGPNDDPIAVGYDLNPTSRAFDGHLDEVRLYGAKLTANEISVVAAETRACPALNTPDHIAISVGATASTCDPETVTFTVNNASSDPITDYTGTLTLSTSTGHGDWSKTGTASDAYGTLSAGASDSGAATYTFSASDNGTVTLHLDNGRTEGLTVTAVDSDAGATGTSSTVTYTTNSFSGFDSTGGTQIVGYPQVWEIRMQQQDPITGDCSINSEYSQAGVKVWLDRSAADPNGTAPTFVDSISGDSVSVPSSEPGSNNFNLTFVNGVANFTLNTTDSGMYSFHVADKTRSFADVDLVFESDVKTYGPFGYYVIVAGNPAATTGAGAAFQAAGEIFRVNVTAVAWQAADDLDDDKIPDGHDTAGNASRADLSNNPVIASMGQENPAETITLSSALLLPAGGTDSGLKDEDTLAALARTVDNFSGGSGYIERVYFDEVGIIEIKAEVTDGQYMGKNVAFTEKSQSYSNNVGRFTPANFTFASGELTAACQTGLDYSYMGQGFSGQFAISPQSSRGSSLQNYTGDFVKLTLGDFDFVARDINAATELSARLAGAATSLAWSGDGTVNASFALARGATPDGPYTTLSVGTDFDDSDGIGLASASKDLDSDGDASTDSAELDQTEVRFGRLRLGDALGPETALLNVPLLTEYWDSPSWLQNDDDSCTTIARSDISYPSGTINTEGNRTITVGGGTTEGSYASIVGDAVSFSGGDATHRFSAPGTGNTGNFKTSIDLTNYPWLRFDWNGDGDYSDTATPDNQINFGTYRGHDRMLYWREY</sequence>